<keyword evidence="2 4" id="KW-1133">Transmembrane helix</keyword>
<name>A0A562TVS4_9SPHI</name>
<feature type="transmembrane region" description="Helical" evidence="4">
    <location>
        <begin position="82"/>
        <end position="101"/>
    </location>
</feature>
<feature type="transmembrane region" description="Helical" evidence="4">
    <location>
        <begin position="283"/>
        <end position="302"/>
    </location>
</feature>
<gene>
    <name evidence="6" type="ORF">JN11_03647</name>
</gene>
<feature type="transmembrane region" description="Helical" evidence="4">
    <location>
        <begin position="141"/>
        <end position="158"/>
    </location>
</feature>
<dbReference type="PROSITE" id="PS50850">
    <property type="entry name" value="MFS"/>
    <property type="match status" value="1"/>
</dbReference>
<dbReference type="Proteomes" id="UP000317010">
    <property type="component" value="Unassembled WGS sequence"/>
</dbReference>
<dbReference type="PANTHER" id="PTHR42910:SF1">
    <property type="entry name" value="MAJOR FACILITATOR SUPERFAMILY (MFS) PROFILE DOMAIN-CONTAINING PROTEIN"/>
    <property type="match status" value="1"/>
</dbReference>
<feature type="transmembrane region" description="Helical" evidence="4">
    <location>
        <begin position="253"/>
        <end position="271"/>
    </location>
</feature>
<evidence type="ECO:0000313" key="7">
    <source>
        <dbReference type="Proteomes" id="UP000317010"/>
    </source>
</evidence>
<feature type="transmembrane region" description="Helical" evidence="4">
    <location>
        <begin position="12"/>
        <end position="34"/>
    </location>
</feature>
<evidence type="ECO:0000256" key="2">
    <source>
        <dbReference type="ARBA" id="ARBA00022989"/>
    </source>
</evidence>
<feature type="transmembrane region" description="Helical" evidence="4">
    <location>
        <begin position="369"/>
        <end position="389"/>
    </location>
</feature>
<evidence type="ECO:0000256" key="3">
    <source>
        <dbReference type="ARBA" id="ARBA00023136"/>
    </source>
</evidence>
<dbReference type="EMBL" id="VLLI01000011">
    <property type="protein sequence ID" value="TWI97186.1"/>
    <property type="molecule type" value="Genomic_DNA"/>
</dbReference>
<keyword evidence="3 4" id="KW-0472">Membrane</keyword>
<organism evidence="6 7">
    <name type="scientific">Mucilaginibacter frigoritolerans</name>
    <dbReference type="NCBI Taxonomy" id="652788"/>
    <lineage>
        <taxon>Bacteria</taxon>
        <taxon>Pseudomonadati</taxon>
        <taxon>Bacteroidota</taxon>
        <taxon>Sphingobacteriia</taxon>
        <taxon>Sphingobacteriales</taxon>
        <taxon>Sphingobacteriaceae</taxon>
        <taxon>Mucilaginibacter</taxon>
    </lineage>
</organism>
<dbReference type="AlphaFoldDB" id="A0A562TVS4"/>
<dbReference type="SUPFAM" id="SSF103473">
    <property type="entry name" value="MFS general substrate transporter"/>
    <property type="match status" value="1"/>
</dbReference>
<feature type="transmembrane region" description="Helical" evidence="4">
    <location>
        <begin position="107"/>
        <end position="129"/>
    </location>
</feature>
<keyword evidence="7" id="KW-1185">Reference proteome</keyword>
<feature type="transmembrane region" description="Helical" evidence="4">
    <location>
        <begin position="221"/>
        <end position="241"/>
    </location>
</feature>
<evidence type="ECO:0000259" key="5">
    <source>
        <dbReference type="PROSITE" id="PS50850"/>
    </source>
</evidence>
<comment type="caution">
    <text evidence="6">The sequence shown here is derived from an EMBL/GenBank/DDBJ whole genome shotgun (WGS) entry which is preliminary data.</text>
</comment>
<sequence length="402" mass="43849">MTNAPSVKKHPELTTLTLWIMTVATALVVANLYYNQPLLEDIAATFHVSKAKVGQVSVLTQLGYATGMLFIVPLADMVKRKRLMIIVFAFIFLSLLITATAQSINLLILASFCLGASSMIPQLLIPMAAHLAKPHERGKKLGVIQGGLLIGILLSRTFSGFIGEYLGWRAVYYIAAGIMLLMWLMISLLLPEVEPDYKGNYKKLMVSLIDLVKQEPKLRTAALRGALCFACFSAFWTTIVFVLKQNFNMGSDVAGEFGLVGAFGAIAAGLMGRLSDKMDAYKLSGYTLLLILVSFVIFIFSAHSIAGLIIGVIVLDMGVQATHISNQSIIFALKPEARNRINTIYMVTYFIGGSVGTFAATLLWKNYQWTGVCITGMVISIITLAIHFINHPKAEDKPAIAA</sequence>
<dbReference type="InterPro" id="IPR011701">
    <property type="entry name" value="MFS"/>
</dbReference>
<dbReference type="InterPro" id="IPR020846">
    <property type="entry name" value="MFS_dom"/>
</dbReference>
<protein>
    <submittedName>
        <fullName evidence="6">Putative MFS family arabinose efflux permease</fullName>
    </submittedName>
</protein>
<feature type="domain" description="Major facilitator superfamily (MFS) profile" evidence="5">
    <location>
        <begin position="14"/>
        <end position="395"/>
    </location>
</feature>
<keyword evidence="1 4" id="KW-0812">Transmembrane</keyword>
<dbReference type="GO" id="GO:0022857">
    <property type="term" value="F:transmembrane transporter activity"/>
    <property type="evidence" value="ECO:0007669"/>
    <property type="project" value="InterPro"/>
</dbReference>
<dbReference type="Gene3D" id="1.20.1250.20">
    <property type="entry name" value="MFS general substrate transporter like domains"/>
    <property type="match status" value="1"/>
</dbReference>
<dbReference type="PANTHER" id="PTHR42910">
    <property type="entry name" value="TRANSPORTER SCO4007-RELATED"/>
    <property type="match status" value="1"/>
</dbReference>
<reference evidence="6 7" key="1">
    <citation type="submission" date="2019-07" db="EMBL/GenBank/DDBJ databases">
        <title>Genomic Encyclopedia of Archaeal and Bacterial Type Strains, Phase II (KMG-II): from individual species to whole genera.</title>
        <authorList>
            <person name="Goeker M."/>
        </authorList>
    </citation>
    <scope>NUCLEOTIDE SEQUENCE [LARGE SCALE GENOMIC DNA]</scope>
    <source>
        <strain evidence="6 7">ATCC BAA-1854</strain>
    </source>
</reference>
<proteinExistence type="predicted"/>
<dbReference type="Pfam" id="PF07690">
    <property type="entry name" value="MFS_1"/>
    <property type="match status" value="1"/>
</dbReference>
<feature type="transmembrane region" description="Helical" evidence="4">
    <location>
        <begin position="54"/>
        <end position="75"/>
    </location>
</feature>
<dbReference type="CDD" id="cd17324">
    <property type="entry name" value="MFS_NepI_like"/>
    <property type="match status" value="1"/>
</dbReference>
<evidence type="ECO:0000313" key="6">
    <source>
        <dbReference type="EMBL" id="TWI97186.1"/>
    </source>
</evidence>
<evidence type="ECO:0000256" key="4">
    <source>
        <dbReference type="SAM" id="Phobius"/>
    </source>
</evidence>
<accession>A0A562TVS4</accession>
<evidence type="ECO:0000256" key="1">
    <source>
        <dbReference type="ARBA" id="ARBA00022692"/>
    </source>
</evidence>
<dbReference type="InterPro" id="IPR036259">
    <property type="entry name" value="MFS_trans_sf"/>
</dbReference>
<feature type="transmembrane region" description="Helical" evidence="4">
    <location>
        <begin position="170"/>
        <end position="190"/>
    </location>
</feature>
<feature type="transmembrane region" description="Helical" evidence="4">
    <location>
        <begin position="344"/>
        <end position="363"/>
    </location>
</feature>
<dbReference type="RefSeq" id="WP_211360825.1">
    <property type="nucleotide sequence ID" value="NZ_VLLI01000011.1"/>
</dbReference>